<evidence type="ECO:0000313" key="1">
    <source>
        <dbReference type="EMBL" id="SFE86642.1"/>
    </source>
</evidence>
<reference evidence="1 2" key="1">
    <citation type="submission" date="2016-10" db="EMBL/GenBank/DDBJ databases">
        <authorList>
            <person name="de Groot N.N."/>
        </authorList>
    </citation>
    <scope>NUCLEOTIDE SEQUENCE [LARGE SCALE GENOMIC DNA]</scope>
    <source>
        <strain evidence="1 2">ATCC 51969</strain>
    </source>
</reference>
<proteinExistence type="predicted"/>
<dbReference type="RefSeq" id="WP_234797528.1">
    <property type="nucleotide sequence ID" value="NZ_FNGZ01000002.1"/>
</dbReference>
<evidence type="ECO:0008006" key="3">
    <source>
        <dbReference type="Google" id="ProtNLM"/>
    </source>
</evidence>
<dbReference type="AlphaFoldDB" id="A0A1I2E143"/>
<accession>A0A1I2E143</accession>
<dbReference type="STRING" id="34086.SAMN04488084_102222"/>
<dbReference type="Proteomes" id="UP000183129">
    <property type="component" value="Unassembled WGS sequence"/>
</dbReference>
<organism evidence="1 2">
    <name type="scientific">Pedobacter antarcticus</name>
    <dbReference type="NCBI Taxonomy" id="34086"/>
    <lineage>
        <taxon>Bacteria</taxon>
        <taxon>Pseudomonadati</taxon>
        <taxon>Bacteroidota</taxon>
        <taxon>Sphingobacteriia</taxon>
        <taxon>Sphingobacteriales</taxon>
        <taxon>Sphingobacteriaceae</taxon>
        <taxon>Pedobacter</taxon>
    </lineage>
</organism>
<dbReference type="SUPFAM" id="SSF56059">
    <property type="entry name" value="Glutathione synthetase ATP-binding domain-like"/>
    <property type="match status" value="1"/>
</dbReference>
<gene>
    <name evidence="1" type="ORF">SAMN03003324_01585</name>
</gene>
<sequence length="291" mass="32959">MHIQPITLLGVKRGSKFSPNHIGNDEAIFNLTVTALEKMGCTVNICTENDLMEMTDVQERFIFAMAREIVVVEKLKSLEESGKIVINSGYGIENCFRTNMTNALIANNIPYPKSRIVLTDEPGDDAFTDLPGEGYWIKRGDFHAIHKEDVTYVESEEQGRYILKEFNLRGIPDAVISQNLPGDLVKFYGIRGSQFFHHFYPYDHNHHKYSSYEQINSATAHYPFNLDTLMQAADAAAIGLNIYIYGGDAIVDREGKFHIIDFNDWPSFAPCRDIAAPHIAQCLYDNFIAHL</sequence>
<protein>
    <recommendedName>
        <fullName evidence="3">Glutathione synthase/RimK-type ligase, ATP-grasp superfamily</fullName>
    </recommendedName>
</protein>
<name>A0A1I2E143_9SPHI</name>
<evidence type="ECO:0000313" key="2">
    <source>
        <dbReference type="Proteomes" id="UP000183129"/>
    </source>
</evidence>
<dbReference type="EMBL" id="FONS01000003">
    <property type="protein sequence ID" value="SFE86642.1"/>
    <property type="molecule type" value="Genomic_DNA"/>
</dbReference>